<evidence type="ECO:0000259" key="1">
    <source>
        <dbReference type="Pfam" id="PF07475"/>
    </source>
</evidence>
<dbReference type="Proteomes" id="UP000182983">
    <property type="component" value="Unassembled WGS sequence"/>
</dbReference>
<dbReference type="RefSeq" id="WP_074766955.1">
    <property type="nucleotide sequence ID" value="NZ_FNWO01000005.1"/>
</dbReference>
<dbReference type="GO" id="GO:0000155">
    <property type="term" value="F:phosphorelay sensor kinase activity"/>
    <property type="evidence" value="ECO:0007669"/>
    <property type="project" value="InterPro"/>
</dbReference>
<dbReference type="Gene3D" id="3.40.50.300">
    <property type="entry name" value="P-loop containing nucleotide triphosphate hydrolases"/>
    <property type="match status" value="1"/>
</dbReference>
<evidence type="ECO:0000313" key="3">
    <source>
        <dbReference type="Proteomes" id="UP000182983"/>
    </source>
</evidence>
<gene>
    <name evidence="2" type="ORF">SAMN04244559_01413</name>
</gene>
<reference evidence="3" key="1">
    <citation type="submission" date="2016-10" db="EMBL/GenBank/DDBJ databases">
        <authorList>
            <person name="Varghese N."/>
            <person name="Submissions S."/>
        </authorList>
    </citation>
    <scope>NUCLEOTIDE SEQUENCE [LARGE SCALE GENOMIC DNA]</scope>
    <source>
        <strain evidence="3">DSM 13234</strain>
    </source>
</reference>
<dbReference type="AlphaFoldDB" id="A0A1H6HH66"/>
<dbReference type="InterPro" id="IPR027417">
    <property type="entry name" value="P-loop_NTPase"/>
</dbReference>
<dbReference type="EMBL" id="FNWO01000005">
    <property type="protein sequence ID" value="SEH33615.1"/>
    <property type="molecule type" value="Genomic_DNA"/>
</dbReference>
<dbReference type="Pfam" id="PF07475">
    <property type="entry name" value="Hpr_kinase_C"/>
    <property type="match status" value="1"/>
</dbReference>
<name>A0A1H6HH66_MAGFU</name>
<organism evidence="2 3">
    <name type="scientific">Magnetospirillum fulvum</name>
    <name type="common">Rhodospirillum fulvum</name>
    <dbReference type="NCBI Taxonomy" id="1082"/>
    <lineage>
        <taxon>Bacteria</taxon>
        <taxon>Pseudomonadati</taxon>
        <taxon>Pseudomonadota</taxon>
        <taxon>Alphaproteobacteria</taxon>
        <taxon>Rhodospirillales</taxon>
        <taxon>Rhodospirillaceae</taxon>
        <taxon>Magnetospirillum</taxon>
    </lineage>
</organism>
<dbReference type="InterPro" id="IPR011104">
    <property type="entry name" value="Hpr_kin/Pase_C"/>
</dbReference>
<keyword evidence="2" id="KW-0808">Transferase</keyword>
<dbReference type="GO" id="GO:0006109">
    <property type="term" value="P:regulation of carbohydrate metabolic process"/>
    <property type="evidence" value="ECO:0007669"/>
    <property type="project" value="InterPro"/>
</dbReference>
<dbReference type="GO" id="GO:0005524">
    <property type="term" value="F:ATP binding"/>
    <property type="evidence" value="ECO:0007669"/>
    <property type="project" value="InterPro"/>
</dbReference>
<keyword evidence="3" id="KW-1185">Reference proteome</keyword>
<dbReference type="CDD" id="cd01918">
    <property type="entry name" value="HprK_C"/>
    <property type="match status" value="1"/>
</dbReference>
<sequence length="145" mass="14784">MLLVHGTTVAISGQGVLIRGVPGSGKSDLALRLIDGGASLVADDQTWLALDGDRVVARPPETIAGLIEARGVGILRLPYLAPIPVALVVDLVGDAGAIERLPEPSAAVLMGVALPRLDLIAFQASAAAKVRLAVLSPTRDIIASS</sequence>
<dbReference type="OrthoDB" id="8326226at2"/>
<evidence type="ECO:0000313" key="2">
    <source>
        <dbReference type="EMBL" id="SEH33615.1"/>
    </source>
</evidence>
<protein>
    <submittedName>
        <fullName evidence="2">Hpr(Ser) kinase/phosphatase</fullName>
    </submittedName>
</protein>
<proteinExistence type="predicted"/>
<keyword evidence="2" id="KW-0418">Kinase</keyword>
<feature type="domain" description="HPr kinase/phosphorylase C-terminal" evidence="1">
    <location>
        <begin position="4"/>
        <end position="76"/>
    </location>
</feature>
<dbReference type="SUPFAM" id="SSF53795">
    <property type="entry name" value="PEP carboxykinase-like"/>
    <property type="match status" value="1"/>
</dbReference>
<accession>A0A1H6HH66</accession>